<evidence type="ECO:0000256" key="5">
    <source>
        <dbReference type="ARBA" id="ARBA00022801"/>
    </source>
</evidence>
<proteinExistence type="inferred from homology"/>
<dbReference type="Proteomes" id="UP000252107">
    <property type="component" value="Unassembled WGS sequence"/>
</dbReference>
<dbReference type="InterPro" id="IPR012933">
    <property type="entry name" value="HicA_mRNA_interferase"/>
</dbReference>
<dbReference type="GO" id="GO:0003729">
    <property type="term" value="F:mRNA binding"/>
    <property type="evidence" value="ECO:0007669"/>
    <property type="project" value="InterPro"/>
</dbReference>
<protein>
    <recommendedName>
        <fullName evidence="10">Type II toxin-antitoxin system HicA family toxin</fullName>
    </recommendedName>
</protein>
<keyword evidence="6" id="KW-0694">RNA-binding</keyword>
<sequence>MPKFPVDASKKRVVKAFELLGFEIVRDREHIVMKRENEDGTETPLVMPNHSNIKSGTLRAICTQVGVSKEEFLEAYNQS</sequence>
<keyword evidence="4" id="KW-0255">Endonuclease</keyword>
<keyword evidence="7" id="KW-0346">Stress response</keyword>
<evidence type="ECO:0000313" key="8">
    <source>
        <dbReference type="EMBL" id="RCJ24743.1"/>
    </source>
</evidence>
<dbReference type="InterPro" id="IPR038570">
    <property type="entry name" value="HicA_sf"/>
</dbReference>
<evidence type="ECO:0000313" key="9">
    <source>
        <dbReference type="Proteomes" id="UP000252107"/>
    </source>
</evidence>
<accession>A0A367QN69</accession>
<comment type="caution">
    <text evidence="8">The sequence shown here is derived from an EMBL/GenBank/DDBJ whole genome shotgun (WGS) entry which is preliminary data.</text>
</comment>
<evidence type="ECO:0000256" key="6">
    <source>
        <dbReference type="ARBA" id="ARBA00022884"/>
    </source>
</evidence>
<evidence type="ECO:0000256" key="7">
    <source>
        <dbReference type="ARBA" id="ARBA00023016"/>
    </source>
</evidence>
<keyword evidence="2" id="KW-1277">Toxin-antitoxin system</keyword>
<dbReference type="EMBL" id="LXQD01000317">
    <property type="protein sequence ID" value="RCJ24743.1"/>
    <property type="molecule type" value="Genomic_DNA"/>
</dbReference>
<organism evidence="8 9">
    <name type="scientific">Nostoc minutum NIES-26</name>
    <dbReference type="NCBI Taxonomy" id="1844469"/>
    <lineage>
        <taxon>Bacteria</taxon>
        <taxon>Bacillati</taxon>
        <taxon>Cyanobacteriota</taxon>
        <taxon>Cyanophyceae</taxon>
        <taxon>Nostocales</taxon>
        <taxon>Nostocaceae</taxon>
        <taxon>Nostoc</taxon>
    </lineage>
</organism>
<dbReference type="AlphaFoldDB" id="A0A367QN69"/>
<keyword evidence="9" id="KW-1185">Reference proteome</keyword>
<dbReference type="SUPFAM" id="SSF54786">
    <property type="entry name" value="YcfA/nrd intein domain"/>
    <property type="match status" value="1"/>
</dbReference>
<dbReference type="GO" id="GO:0004519">
    <property type="term" value="F:endonuclease activity"/>
    <property type="evidence" value="ECO:0007669"/>
    <property type="project" value="UniProtKB-KW"/>
</dbReference>
<gene>
    <name evidence="8" type="ORF">A6770_03540</name>
</gene>
<evidence type="ECO:0000256" key="3">
    <source>
        <dbReference type="ARBA" id="ARBA00022722"/>
    </source>
</evidence>
<dbReference type="Gene3D" id="3.30.920.30">
    <property type="entry name" value="Hypothetical protein"/>
    <property type="match status" value="1"/>
</dbReference>
<reference evidence="8" key="1">
    <citation type="submission" date="2016-04" db="EMBL/GenBank/DDBJ databases">
        <authorList>
            <person name="Tabuchi Yagui T.R."/>
        </authorList>
    </citation>
    <scope>NUCLEOTIDE SEQUENCE [LARGE SCALE GENOMIC DNA]</scope>
    <source>
        <strain evidence="8">NIES-26</strain>
    </source>
</reference>
<comment type="similarity">
    <text evidence="1">Belongs to the HicA mRNA interferase family.</text>
</comment>
<keyword evidence="3" id="KW-0540">Nuclease</keyword>
<evidence type="ECO:0008006" key="10">
    <source>
        <dbReference type="Google" id="ProtNLM"/>
    </source>
</evidence>
<evidence type="ECO:0000256" key="2">
    <source>
        <dbReference type="ARBA" id="ARBA00022649"/>
    </source>
</evidence>
<name>A0A367QN69_9NOSO</name>
<evidence type="ECO:0000256" key="1">
    <source>
        <dbReference type="ARBA" id="ARBA00006620"/>
    </source>
</evidence>
<keyword evidence="5" id="KW-0378">Hydrolase</keyword>
<dbReference type="Pfam" id="PF07927">
    <property type="entry name" value="HicA_toxin"/>
    <property type="match status" value="1"/>
</dbReference>
<dbReference type="GO" id="GO:0016787">
    <property type="term" value="F:hydrolase activity"/>
    <property type="evidence" value="ECO:0007669"/>
    <property type="project" value="UniProtKB-KW"/>
</dbReference>
<evidence type="ECO:0000256" key="4">
    <source>
        <dbReference type="ARBA" id="ARBA00022759"/>
    </source>
</evidence>